<dbReference type="EMBL" id="OM869527">
    <property type="protein sequence ID" value="UPW40977.1"/>
    <property type="molecule type" value="Genomic_DNA"/>
</dbReference>
<name>A0A976R799_9VIRU</name>
<proteinExistence type="predicted"/>
<protein>
    <submittedName>
        <fullName evidence="1">Uncharacterized protein</fullName>
    </submittedName>
</protein>
<accession>A0A976R799</accession>
<reference evidence="1" key="1">
    <citation type="submission" date="2022-02" db="EMBL/GenBank/DDBJ databases">
        <title>Towards deciphering the DNA virus diversity associated with rodent species in the families Cricetidae and Heteromyidae.</title>
        <authorList>
            <person name="Lund M."/>
            <person name="Larsen B.B."/>
            <person name="Gryseels S."/>
            <person name="Kraberger S."/>
            <person name="Rowsey D.M."/>
            <person name="Steger L."/>
            <person name="Yule K.M."/>
            <person name="Upham N.S."/>
            <person name="Worobey M."/>
            <person name="Van Doorslaer K."/>
            <person name="Varsani A."/>
        </authorList>
    </citation>
    <scope>NUCLEOTIDE SEQUENCE</scope>
    <source>
        <strain evidence="1">UA08Rod_5898</strain>
    </source>
</reference>
<evidence type="ECO:0000313" key="1">
    <source>
        <dbReference type="EMBL" id="UPW40977.1"/>
    </source>
</evidence>
<sequence length="43" mass="5164">MKGVFLMSRRMRRRSDKKIFRRTAAKAKKINIDPKIYRGGIRL</sequence>
<organism evidence="1">
    <name type="scientific">Sigmofec virus UA08Rod_5898</name>
    <dbReference type="NCBI Taxonomy" id="2929444"/>
    <lineage>
        <taxon>Viruses</taxon>
        <taxon>Monodnaviria</taxon>
        <taxon>Sangervirae</taxon>
        <taxon>Phixviricota</taxon>
        <taxon>Malgrandaviricetes</taxon>
        <taxon>Petitvirales</taxon>
        <taxon>Microviridae</taxon>
    </lineage>
</organism>